<reference evidence="2" key="1">
    <citation type="submission" date="2020-11" db="EMBL/GenBank/DDBJ databases">
        <authorList>
            <person name="Tran Van P."/>
        </authorList>
    </citation>
    <scope>NUCLEOTIDE SEQUENCE</scope>
</reference>
<evidence type="ECO:0000313" key="3">
    <source>
        <dbReference type="Proteomes" id="UP000678499"/>
    </source>
</evidence>
<evidence type="ECO:0000256" key="1">
    <source>
        <dbReference type="SAM" id="MobiDB-lite"/>
    </source>
</evidence>
<keyword evidence="3" id="KW-1185">Reference proteome</keyword>
<organism evidence="2">
    <name type="scientific">Notodromas monacha</name>
    <dbReference type="NCBI Taxonomy" id="399045"/>
    <lineage>
        <taxon>Eukaryota</taxon>
        <taxon>Metazoa</taxon>
        <taxon>Ecdysozoa</taxon>
        <taxon>Arthropoda</taxon>
        <taxon>Crustacea</taxon>
        <taxon>Oligostraca</taxon>
        <taxon>Ostracoda</taxon>
        <taxon>Podocopa</taxon>
        <taxon>Podocopida</taxon>
        <taxon>Cypridocopina</taxon>
        <taxon>Cypridoidea</taxon>
        <taxon>Cyprididae</taxon>
        <taxon>Notodromas</taxon>
    </lineage>
</organism>
<evidence type="ECO:0000313" key="2">
    <source>
        <dbReference type="EMBL" id="CAD7284770.1"/>
    </source>
</evidence>
<feature type="region of interest" description="Disordered" evidence="1">
    <location>
        <begin position="95"/>
        <end position="116"/>
    </location>
</feature>
<protein>
    <submittedName>
        <fullName evidence="2">Uncharacterized protein</fullName>
    </submittedName>
</protein>
<accession>A0A7R9C2E7</accession>
<name>A0A7R9C2E7_9CRUS</name>
<sequence>MKAMADFACPGKGEPPEYLQDFLEECSFSYAQDPDAVAKFIEDKSAFTVVHDFDMIFEFLTSLSKKSKDEGMLALQVADQKETLRPWSKLLTSSNERTAPEKCSMLRPKPRPSEMC</sequence>
<dbReference type="AlphaFoldDB" id="A0A7R9C2E7"/>
<dbReference type="EMBL" id="CAJPEX010009677">
    <property type="protein sequence ID" value="CAG0924922.1"/>
    <property type="molecule type" value="Genomic_DNA"/>
</dbReference>
<gene>
    <name evidence="2" type="ORF">NMOB1V02_LOCUS12374</name>
</gene>
<dbReference type="EMBL" id="OA891714">
    <property type="protein sequence ID" value="CAD7284770.1"/>
    <property type="molecule type" value="Genomic_DNA"/>
</dbReference>
<proteinExistence type="predicted"/>
<dbReference type="Proteomes" id="UP000678499">
    <property type="component" value="Unassembled WGS sequence"/>
</dbReference>